<dbReference type="InterPro" id="IPR027417">
    <property type="entry name" value="P-loop_NTPase"/>
</dbReference>
<organism evidence="1 2">
    <name type="scientific">Romeriopsis navalis LEGE 11480</name>
    <dbReference type="NCBI Taxonomy" id="2777977"/>
    <lineage>
        <taxon>Bacteria</taxon>
        <taxon>Bacillati</taxon>
        <taxon>Cyanobacteriota</taxon>
        <taxon>Cyanophyceae</taxon>
        <taxon>Leptolyngbyales</taxon>
        <taxon>Leptolyngbyaceae</taxon>
        <taxon>Romeriopsis</taxon>
        <taxon>Romeriopsis navalis</taxon>
    </lineage>
</organism>
<evidence type="ECO:0000313" key="1">
    <source>
        <dbReference type="EMBL" id="MBE9032805.1"/>
    </source>
</evidence>
<dbReference type="Gene3D" id="3.40.50.300">
    <property type="entry name" value="P-loop containing nucleotide triphosphate hydrolases"/>
    <property type="match status" value="1"/>
</dbReference>
<dbReference type="Proteomes" id="UP000625316">
    <property type="component" value="Unassembled WGS sequence"/>
</dbReference>
<dbReference type="RefSeq" id="WP_264327621.1">
    <property type="nucleotide sequence ID" value="NZ_JADEXQ010000126.1"/>
</dbReference>
<accession>A0A928VQT3</accession>
<evidence type="ECO:0008006" key="3">
    <source>
        <dbReference type="Google" id="ProtNLM"/>
    </source>
</evidence>
<comment type="caution">
    <text evidence="1">The sequence shown here is derived from an EMBL/GenBank/DDBJ whole genome shotgun (WGS) entry which is preliminary data.</text>
</comment>
<evidence type="ECO:0000313" key="2">
    <source>
        <dbReference type="Proteomes" id="UP000625316"/>
    </source>
</evidence>
<gene>
    <name evidence="1" type="ORF">IQ266_24000</name>
</gene>
<sequence length="357" mass="41646">MYLQRISLENVGPIDKVEINLSFHANGCPKPCLLVGENGSGKSLVVAHIVNALLSAKQVAYDDTEVEKGKVYKYRSPTYIKSGSSFSYSETIFDGDLWVKEWQLLSKRSDFEENLKYCSIRPEWMQIPETEFSYFDSNFHLQEEKTKKLLNQGCLLYFPVNRFEEPAWLNYDNLTLRADYTDLKRTERFSNRQLISLFSLKRNQNWLLDLLLDRNIYDLHIGKLNPELLKTDFKEIGINFFGGWHGASTNIYQSILDILKVVLRTEGNIRFGANSRKDRRIVVMKDEQQWIPNIFQLSTGETQLLNLFLSILRDYDLSEAEFNSLEDISVKSCHILLSCFQKSSLLLPLTRHYLYWV</sequence>
<reference evidence="1" key="1">
    <citation type="submission" date="2020-10" db="EMBL/GenBank/DDBJ databases">
        <authorList>
            <person name="Castelo-Branco R."/>
            <person name="Eusebio N."/>
            <person name="Adriana R."/>
            <person name="Vieira A."/>
            <person name="Brugerolle De Fraissinette N."/>
            <person name="Rezende De Castro R."/>
            <person name="Schneider M.P."/>
            <person name="Vasconcelos V."/>
            <person name="Leao P.N."/>
        </authorList>
    </citation>
    <scope>NUCLEOTIDE SEQUENCE</scope>
    <source>
        <strain evidence="1">LEGE 11480</strain>
    </source>
</reference>
<dbReference type="SUPFAM" id="SSF52540">
    <property type="entry name" value="P-loop containing nucleoside triphosphate hydrolases"/>
    <property type="match status" value="1"/>
</dbReference>
<protein>
    <recommendedName>
        <fullName evidence="3">Rad50/SbcC-type AAA domain-containing protein</fullName>
    </recommendedName>
</protein>
<dbReference type="EMBL" id="JADEXQ010000126">
    <property type="protein sequence ID" value="MBE9032805.1"/>
    <property type="molecule type" value="Genomic_DNA"/>
</dbReference>
<dbReference type="AlphaFoldDB" id="A0A928VQT3"/>
<name>A0A928VQT3_9CYAN</name>
<proteinExistence type="predicted"/>
<keyword evidence="2" id="KW-1185">Reference proteome</keyword>